<name>A0A6M1THI3_9BACT</name>
<dbReference type="EMBL" id="JAALLS010000039">
    <property type="protein sequence ID" value="NGP90194.1"/>
    <property type="molecule type" value="Genomic_DNA"/>
</dbReference>
<protein>
    <submittedName>
        <fullName evidence="1">Uncharacterized protein</fullName>
    </submittedName>
</protein>
<organism evidence="1 2">
    <name type="scientific">Fodinibius halophilus</name>
    <dbReference type="NCBI Taxonomy" id="1736908"/>
    <lineage>
        <taxon>Bacteria</taxon>
        <taxon>Pseudomonadati</taxon>
        <taxon>Balneolota</taxon>
        <taxon>Balneolia</taxon>
        <taxon>Balneolales</taxon>
        <taxon>Balneolaceae</taxon>
        <taxon>Fodinibius</taxon>
    </lineage>
</organism>
<accession>A0A6M1THI3</accession>
<dbReference type="Proteomes" id="UP000479132">
    <property type="component" value="Unassembled WGS sequence"/>
</dbReference>
<evidence type="ECO:0000313" key="1">
    <source>
        <dbReference type="EMBL" id="NGP90194.1"/>
    </source>
</evidence>
<comment type="caution">
    <text evidence="1">The sequence shown here is derived from an EMBL/GenBank/DDBJ whole genome shotgun (WGS) entry which is preliminary data.</text>
</comment>
<dbReference type="RefSeq" id="WP_165271418.1">
    <property type="nucleotide sequence ID" value="NZ_JAALLS010000039.1"/>
</dbReference>
<evidence type="ECO:0000313" key="2">
    <source>
        <dbReference type="Proteomes" id="UP000479132"/>
    </source>
</evidence>
<keyword evidence="2" id="KW-1185">Reference proteome</keyword>
<sequence>MSIIITKDDSAEKIREAIQQATTKKTQKSINLDKYFGKIDFDEEGLEYQKRVRNEWK</sequence>
<dbReference type="AlphaFoldDB" id="A0A6M1THI3"/>
<gene>
    <name evidence="1" type="ORF">G3569_17680</name>
</gene>
<proteinExistence type="predicted"/>
<reference evidence="1 2" key="1">
    <citation type="submission" date="2020-02" db="EMBL/GenBank/DDBJ databases">
        <title>Aliifodinibius halophilus 2W32, complete genome.</title>
        <authorList>
            <person name="Li Y."/>
            <person name="Wu S."/>
        </authorList>
    </citation>
    <scope>NUCLEOTIDE SEQUENCE [LARGE SCALE GENOMIC DNA]</scope>
    <source>
        <strain evidence="1 2">2W32</strain>
    </source>
</reference>